<evidence type="ECO:0008006" key="3">
    <source>
        <dbReference type="Google" id="ProtNLM"/>
    </source>
</evidence>
<dbReference type="InterPro" id="IPR017850">
    <property type="entry name" value="Alkaline_phosphatase_core_sf"/>
</dbReference>
<dbReference type="SUPFAM" id="SSF53649">
    <property type="entry name" value="Alkaline phosphatase-like"/>
    <property type="match status" value="1"/>
</dbReference>
<accession>A0A133USJ7</accession>
<dbReference type="Proteomes" id="UP000070414">
    <property type="component" value="Unassembled WGS sequence"/>
</dbReference>
<dbReference type="AlphaFoldDB" id="A0A133USJ7"/>
<sequence>MNLREPGIMEAVVEKYGAERLKNAYMNNLELALKEIKNTFNRLPEKIVENVIITADHGDMLGEKGIYGHGHNEYPSLREVPWLEVEG</sequence>
<evidence type="ECO:0000313" key="2">
    <source>
        <dbReference type="Proteomes" id="UP000070414"/>
    </source>
</evidence>
<dbReference type="PATRIC" id="fig|1698268.3.peg.357"/>
<evidence type="ECO:0000313" key="1">
    <source>
        <dbReference type="EMBL" id="KXA97201.1"/>
    </source>
</evidence>
<organism evidence="1 2">
    <name type="scientific">candidate division MSBL1 archaeon SCGC-AAA259I14</name>
    <dbReference type="NCBI Taxonomy" id="1698268"/>
    <lineage>
        <taxon>Archaea</taxon>
        <taxon>Methanobacteriati</taxon>
        <taxon>Methanobacteriota</taxon>
        <taxon>candidate division MSBL1</taxon>
    </lineage>
</organism>
<reference evidence="1 2" key="1">
    <citation type="journal article" date="2016" name="Sci. Rep.">
        <title>Metabolic traits of an uncultured archaeal lineage -MSBL1- from brine pools of the Red Sea.</title>
        <authorList>
            <person name="Mwirichia R."/>
            <person name="Alam I."/>
            <person name="Rashid M."/>
            <person name="Vinu M."/>
            <person name="Ba-Alawi W."/>
            <person name="Anthony Kamau A."/>
            <person name="Kamanda Ngugi D."/>
            <person name="Goker M."/>
            <person name="Klenk H.P."/>
            <person name="Bajic V."/>
            <person name="Stingl U."/>
        </authorList>
    </citation>
    <scope>NUCLEOTIDE SEQUENCE [LARGE SCALE GENOMIC DNA]</scope>
    <source>
        <strain evidence="1">SCGC-AAA259I14</strain>
    </source>
</reference>
<comment type="caution">
    <text evidence="1">The sequence shown here is derived from an EMBL/GenBank/DDBJ whole genome shotgun (WGS) entry which is preliminary data.</text>
</comment>
<keyword evidence="2" id="KW-1185">Reference proteome</keyword>
<dbReference type="Gene3D" id="3.40.720.10">
    <property type="entry name" value="Alkaline Phosphatase, subunit A"/>
    <property type="match status" value="1"/>
</dbReference>
<dbReference type="EMBL" id="LHXS01000022">
    <property type="protein sequence ID" value="KXA97201.1"/>
    <property type="molecule type" value="Genomic_DNA"/>
</dbReference>
<gene>
    <name evidence="1" type="ORF">AKJ38_01750</name>
</gene>
<name>A0A133USJ7_9EURY</name>
<proteinExistence type="predicted"/>
<protein>
    <recommendedName>
        <fullName evidence="3">Sulfatase N-terminal domain-containing protein</fullName>
    </recommendedName>
</protein>